<sequence>MTEPTTRAAGASLPSDEPPTTDRRRVLALGGLIAAGGALAATACAPAEQEPEQRQPATPGSPPVDSGASGAGIRAEDVPVAGGVVLPGVAVVTQPEAGQFKAFSPVCTHQGCEVGEVSAEGIVCPCHFSVFSITDGAVVEGPAEQPLAELPASEADGMINIG</sequence>
<evidence type="ECO:0000256" key="4">
    <source>
        <dbReference type="ARBA" id="ARBA00022723"/>
    </source>
</evidence>
<dbReference type="RefSeq" id="WP_179445873.1">
    <property type="nucleotide sequence ID" value="NZ_JACBZS010000001.1"/>
</dbReference>
<comment type="cofactor">
    <cofactor evidence="9">
        <name>[2Fe-2S] cluster</name>
        <dbReference type="ChEBI" id="CHEBI:190135"/>
    </cofactor>
</comment>
<feature type="region of interest" description="Disordered" evidence="10">
    <location>
        <begin position="1"/>
        <end position="24"/>
    </location>
</feature>
<dbReference type="Pfam" id="PF00355">
    <property type="entry name" value="Rieske"/>
    <property type="match status" value="1"/>
</dbReference>
<comment type="function">
    <text evidence="1">Iron-sulfur subunit of the cytochrome bc1 complex, an essential component of the respiratory electron transport chain required for ATP synthesis. The bc1 complex catalyzes the oxidation of menaquinol and the reduction of cytochrome c in the respiratory chain. The bc1 complex operates through a Q-cycle mechanism that couples electron transfer to generation of the proton gradient that drives ATP synthesis.</text>
</comment>
<accession>A0A7Z0IM08</accession>
<dbReference type="CDD" id="cd03467">
    <property type="entry name" value="Rieske"/>
    <property type="match status" value="1"/>
</dbReference>
<evidence type="ECO:0000313" key="12">
    <source>
        <dbReference type="EMBL" id="NYI72138.1"/>
    </source>
</evidence>
<evidence type="ECO:0000313" key="13">
    <source>
        <dbReference type="Proteomes" id="UP000527616"/>
    </source>
</evidence>
<dbReference type="PROSITE" id="PS51318">
    <property type="entry name" value="TAT"/>
    <property type="match status" value="1"/>
</dbReference>
<name>A0A7Z0IM08_9ACTN</name>
<dbReference type="PROSITE" id="PS51296">
    <property type="entry name" value="RIESKE"/>
    <property type="match status" value="1"/>
</dbReference>
<organism evidence="12 13">
    <name type="scientific">Naumannella cuiyingiana</name>
    <dbReference type="NCBI Taxonomy" id="1347891"/>
    <lineage>
        <taxon>Bacteria</taxon>
        <taxon>Bacillati</taxon>
        <taxon>Actinomycetota</taxon>
        <taxon>Actinomycetes</taxon>
        <taxon>Propionibacteriales</taxon>
        <taxon>Propionibacteriaceae</taxon>
        <taxon>Naumannella</taxon>
    </lineage>
</organism>
<feature type="region of interest" description="Disordered" evidence="10">
    <location>
        <begin position="43"/>
        <end position="73"/>
    </location>
</feature>
<dbReference type="PRINTS" id="PR00162">
    <property type="entry name" value="RIESKE"/>
</dbReference>
<dbReference type="InterPro" id="IPR017941">
    <property type="entry name" value="Rieske_2Fe-2S"/>
</dbReference>
<dbReference type="Gene3D" id="2.102.10.10">
    <property type="entry name" value="Rieske [2Fe-2S] iron-sulphur domain"/>
    <property type="match status" value="1"/>
</dbReference>
<dbReference type="InterPro" id="IPR006311">
    <property type="entry name" value="TAT_signal"/>
</dbReference>
<protein>
    <recommendedName>
        <fullName evidence="2">Cytochrome bc1 complex Rieske iron-sulfur subunit</fullName>
    </recommendedName>
    <alternativeName>
        <fullName evidence="8">Cytochrome bc1 reductase complex subunit QcrA</fullName>
    </alternativeName>
</protein>
<dbReference type="EMBL" id="JACBZS010000001">
    <property type="protein sequence ID" value="NYI72138.1"/>
    <property type="molecule type" value="Genomic_DNA"/>
</dbReference>
<keyword evidence="13" id="KW-1185">Reference proteome</keyword>
<proteinExistence type="predicted"/>
<reference evidence="12 13" key="1">
    <citation type="submission" date="2020-07" db="EMBL/GenBank/DDBJ databases">
        <title>Sequencing the genomes of 1000 actinobacteria strains.</title>
        <authorList>
            <person name="Klenk H.-P."/>
        </authorList>
    </citation>
    <scope>NUCLEOTIDE SEQUENCE [LARGE SCALE GENOMIC DNA]</scope>
    <source>
        <strain evidence="12 13">DSM 103164</strain>
    </source>
</reference>
<keyword evidence="6" id="KW-0411">Iron-sulfur</keyword>
<dbReference type="GO" id="GO:0004497">
    <property type="term" value="F:monooxygenase activity"/>
    <property type="evidence" value="ECO:0007669"/>
    <property type="project" value="UniProtKB-ARBA"/>
</dbReference>
<evidence type="ECO:0000256" key="2">
    <source>
        <dbReference type="ARBA" id="ARBA00015816"/>
    </source>
</evidence>
<dbReference type="SUPFAM" id="SSF50022">
    <property type="entry name" value="ISP domain"/>
    <property type="match status" value="1"/>
</dbReference>
<evidence type="ECO:0000256" key="5">
    <source>
        <dbReference type="ARBA" id="ARBA00023004"/>
    </source>
</evidence>
<dbReference type="InterPro" id="IPR036922">
    <property type="entry name" value="Rieske_2Fe-2S_sf"/>
</dbReference>
<evidence type="ECO:0000256" key="8">
    <source>
        <dbReference type="ARBA" id="ARBA00029586"/>
    </source>
</evidence>
<dbReference type="GO" id="GO:0051537">
    <property type="term" value="F:2 iron, 2 sulfur cluster binding"/>
    <property type="evidence" value="ECO:0007669"/>
    <property type="project" value="UniProtKB-KW"/>
</dbReference>
<evidence type="ECO:0000256" key="10">
    <source>
        <dbReference type="SAM" id="MobiDB-lite"/>
    </source>
</evidence>
<evidence type="ECO:0000256" key="9">
    <source>
        <dbReference type="ARBA" id="ARBA00034078"/>
    </source>
</evidence>
<dbReference type="InterPro" id="IPR014349">
    <property type="entry name" value="Rieske_Fe-S_prot"/>
</dbReference>
<dbReference type="AlphaFoldDB" id="A0A7Z0IM08"/>
<keyword evidence="5" id="KW-0408">Iron</keyword>
<dbReference type="PANTHER" id="PTHR10134">
    <property type="entry name" value="CYTOCHROME B-C1 COMPLEX SUBUNIT RIESKE, MITOCHONDRIAL"/>
    <property type="match status" value="1"/>
</dbReference>
<evidence type="ECO:0000256" key="3">
    <source>
        <dbReference type="ARBA" id="ARBA00022714"/>
    </source>
</evidence>
<evidence type="ECO:0000256" key="7">
    <source>
        <dbReference type="ARBA" id="ARBA00023157"/>
    </source>
</evidence>
<dbReference type="GO" id="GO:0016705">
    <property type="term" value="F:oxidoreductase activity, acting on paired donors, with incorporation or reduction of molecular oxygen"/>
    <property type="evidence" value="ECO:0007669"/>
    <property type="project" value="UniProtKB-ARBA"/>
</dbReference>
<feature type="domain" description="Rieske" evidence="11">
    <location>
        <begin position="70"/>
        <end position="161"/>
    </location>
</feature>
<keyword evidence="3" id="KW-0001">2Fe-2S</keyword>
<dbReference type="GO" id="GO:0016020">
    <property type="term" value="C:membrane"/>
    <property type="evidence" value="ECO:0007669"/>
    <property type="project" value="InterPro"/>
</dbReference>
<dbReference type="InterPro" id="IPR005805">
    <property type="entry name" value="Rieske_Fe-S_prot_C"/>
</dbReference>
<dbReference type="Proteomes" id="UP000527616">
    <property type="component" value="Unassembled WGS sequence"/>
</dbReference>
<evidence type="ECO:0000256" key="1">
    <source>
        <dbReference type="ARBA" id="ARBA00002494"/>
    </source>
</evidence>
<dbReference type="GO" id="GO:0046872">
    <property type="term" value="F:metal ion binding"/>
    <property type="evidence" value="ECO:0007669"/>
    <property type="project" value="UniProtKB-KW"/>
</dbReference>
<evidence type="ECO:0000259" key="11">
    <source>
        <dbReference type="PROSITE" id="PS51296"/>
    </source>
</evidence>
<gene>
    <name evidence="12" type="ORF">GGQ54_002698</name>
</gene>
<keyword evidence="7" id="KW-1015">Disulfide bond</keyword>
<evidence type="ECO:0000256" key="6">
    <source>
        <dbReference type="ARBA" id="ARBA00023014"/>
    </source>
</evidence>
<comment type="caution">
    <text evidence="12">The sequence shown here is derived from an EMBL/GenBank/DDBJ whole genome shotgun (WGS) entry which is preliminary data.</text>
</comment>
<keyword evidence="4" id="KW-0479">Metal-binding</keyword>